<dbReference type="OrthoDB" id="10021397at2759"/>
<dbReference type="GO" id="GO:0022857">
    <property type="term" value="F:transmembrane transporter activity"/>
    <property type="evidence" value="ECO:0007669"/>
    <property type="project" value="InterPro"/>
</dbReference>
<evidence type="ECO:0000256" key="5">
    <source>
        <dbReference type="SAM" id="MobiDB-lite"/>
    </source>
</evidence>
<feature type="transmembrane region" description="Helical" evidence="6">
    <location>
        <begin position="154"/>
        <end position="172"/>
    </location>
</feature>
<dbReference type="EMBL" id="JAEPRA010000002">
    <property type="protein sequence ID" value="KAG2188165.1"/>
    <property type="molecule type" value="Genomic_DNA"/>
</dbReference>
<dbReference type="CDD" id="cd17502">
    <property type="entry name" value="MFS_Azr1_MDR_like"/>
    <property type="match status" value="1"/>
</dbReference>
<keyword evidence="2 6" id="KW-0812">Transmembrane</keyword>
<name>A0A8H7UM16_9FUNG</name>
<feature type="compositionally biased region" description="Polar residues" evidence="5">
    <location>
        <begin position="7"/>
        <end position="20"/>
    </location>
</feature>
<dbReference type="GO" id="GO:0005886">
    <property type="term" value="C:plasma membrane"/>
    <property type="evidence" value="ECO:0007669"/>
    <property type="project" value="TreeGrafter"/>
</dbReference>
<feature type="transmembrane region" description="Helical" evidence="6">
    <location>
        <begin position="192"/>
        <end position="213"/>
    </location>
</feature>
<dbReference type="Pfam" id="PF07690">
    <property type="entry name" value="MFS_1"/>
    <property type="match status" value="1"/>
</dbReference>
<feature type="transmembrane region" description="Helical" evidence="6">
    <location>
        <begin position="502"/>
        <end position="521"/>
    </location>
</feature>
<feature type="domain" description="Major facilitator superfamily (MFS) profile" evidence="7">
    <location>
        <begin position="31"/>
        <end position="526"/>
    </location>
</feature>
<dbReference type="PANTHER" id="PTHR23501:SF102">
    <property type="entry name" value="DRUG TRANSPORTER, PUTATIVE (AFU_ORTHOLOGUE AFUA_3G08530)-RELATED"/>
    <property type="match status" value="1"/>
</dbReference>
<dbReference type="InterPro" id="IPR020846">
    <property type="entry name" value="MFS_dom"/>
</dbReference>
<evidence type="ECO:0000256" key="3">
    <source>
        <dbReference type="ARBA" id="ARBA00022989"/>
    </source>
</evidence>
<feature type="transmembrane region" description="Helical" evidence="6">
    <location>
        <begin position="429"/>
        <end position="452"/>
    </location>
</feature>
<evidence type="ECO:0000256" key="1">
    <source>
        <dbReference type="ARBA" id="ARBA00004141"/>
    </source>
</evidence>
<feature type="transmembrane region" description="Helical" evidence="6">
    <location>
        <begin position="301"/>
        <end position="326"/>
    </location>
</feature>
<dbReference type="Gene3D" id="1.20.1250.20">
    <property type="entry name" value="MFS general substrate transporter like domains"/>
    <property type="match status" value="1"/>
</dbReference>
<dbReference type="InterPro" id="IPR011701">
    <property type="entry name" value="MFS"/>
</dbReference>
<keyword evidence="9" id="KW-1185">Reference proteome</keyword>
<organism evidence="8 9">
    <name type="scientific">Umbelopsis vinacea</name>
    <dbReference type="NCBI Taxonomy" id="44442"/>
    <lineage>
        <taxon>Eukaryota</taxon>
        <taxon>Fungi</taxon>
        <taxon>Fungi incertae sedis</taxon>
        <taxon>Mucoromycota</taxon>
        <taxon>Mucoromycotina</taxon>
        <taxon>Umbelopsidomycetes</taxon>
        <taxon>Umbelopsidales</taxon>
        <taxon>Umbelopsidaceae</taxon>
        <taxon>Umbelopsis</taxon>
    </lineage>
</organism>
<proteinExistence type="predicted"/>
<sequence length="556" mass="60089">MDESTQDDSSTIHSESTGLNNEKYAFDPSEVGIPLTKPQLIVSFIGTIVSTAIPRIASDFHALELGSWIATAYMLSFDALQPLHGKLSDIFGRRNVLLVSVAIFLLGSILCAVSNSMIMLIAMRALQGAGGSGCFCVVMIVIADVVPLRSRGKYQSIANAVFAMASVLGPLLEQNYRIIVNRMFRAFTDHLTWRYCFYINIPFGVVGAILIAIGLKEPKKNASIRAQLKRIDYAGTVVILIMATLILLGLNMGGIQYPWDSAPVLACLIVGFVFVGLFVLVEHKYAKEPIVPLRLFRKRTVVFVCIMQFFFGFAFNAVVIELPLFLQAARADSAMMSGVRLIVSQAAISTVATMMGFAMGRFNTYKPILMCGTALVTTGVGLLALLTDVTSDGMLYGFLIVFGAGAGMVFACGNVAIQSACDSKDLASVTALGMFIQNLGSAIGIAVCSTVINNSLMTCLLSALNPELTSEVTESTTFIRSGVLTPQQEDATIGCYVYSFHIAWYVVAGLTSLSFIASLFIKQYSLYQAVETEKPVMKETVTENSATEPSEHIKNC</sequence>
<evidence type="ECO:0000313" key="8">
    <source>
        <dbReference type="EMBL" id="KAG2188165.1"/>
    </source>
</evidence>
<feature type="transmembrane region" description="Helical" evidence="6">
    <location>
        <begin position="129"/>
        <end position="147"/>
    </location>
</feature>
<dbReference type="InterPro" id="IPR036259">
    <property type="entry name" value="MFS_trans_sf"/>
</dbReference>
<comment type="caution">
    <text evidence="8">The sequence shown here is derived from an EMBL/GenBank/DDBJ whole genome shotgun (WGS) entry which is preliminary data.</text>
</comment>
<feature type="transmembrane region" description="Helical" evidence="6">
    <location>
        <begin position="233"/>
        <end position="255"/>
    </location>
</feature>
<keyword evidence="4 6" id="KW-0472">Membrane</keyword>
<dbReference type="AlphaFoldDB" id="A0A8H7UM16"/>
<dbReference type="Proteomes" id="UP000612746">
    <property type="component" value="Unassembled WGS sequence"/>
</dbReference>
<dbReference type="PANTHER" id="PTHR23501">
    <property type="entry name" value="MAJOR FACILITATOR SUPERFAMILY"/>
    <property type="match status" value="1"/>
</dbReference>
<comment type="subcellular location">
    <subcellularLocation>
        <location evidence="1">Membrane</location>
        <topology evidence="1">Multi-pass membrane protein</topology>
    </subcellularLocation>
</comment>
<feature type="transmembrane region" description="Helical" evidence="6">
    <location>
        <begin position="338"/>
        <end position="360"/>
    </location>
</feature>
<dbReference type="SUPFAM" id="SSF103473">
    <property type="entry name" value="MFS general substrate transporter"/>
    <property type="match status" value="1"/>
</dbReference>
<protein>
    <recommendedName>
        <fullName evidence="7">Major facilitator superfamily (MFS) profile domain-containing protein</fullName>
    </recommendedName>
</protein>
<dbReference type="Gene3D" id="1.20.1720.10">
    <property type="entry name" value="Multidrug resistance protein D"/>
    <property type="match status" value="1"/>
</dbReference>
<accession>A0A8H7UM16</accession>
<evidence type="ECO:0000259" key="7">
    <source>
        <dbReference type="PROSITE" id="PS50850"/>
    </source>
</evidence>
<reference evidence="8" key="1">
    <citation type="submission" date="2020-12" db="EMBL/GenBank/DDBJ databases">
        <title>Metabolic potential, ecology and presence of endohyphal bacteria is reflected in genomic diversity of Mucoromycotina.</title>
        <authorList>
            <person name="Muszewska A."/>
            <person name="Okrasinska A."/>
            <person name="Steczkiewicz K."/>
            <person name="Drgas O."/>
            <person name="Orlowska M."/>
            <person name="Perlinska-Lenart U."/>
            <person name="Aleksandrzak-Piekarczyk T."/>
            <person name="Szatraj K."/>
            <person name="Zielenkiewicz U."/>
            <person name="Pilsyk S."/>
            <person name="Malc E."/>
            <person name="Mieczkowski P."/>
            <person name="Kruszewska J.S."/>
            <person name="Biernat P."/>
            <person name="Pawlowska J."/>
        </authorList>
    </citation>
    <scope>NUCLEOTIDE SEQUENCE</scope>
    <source>
        <strain evidence="8">WA0000051536</strain>
    </source>
</reference>
<evidence type="ECO:0000313" key="9">
    <source>
        <dbReference type="Proteomes" id="UP000612746"/>
    </source>
</evidence>
<feature type="transmembrane region" description="Helical" evidence="6">
    <location>
        <begin position="96"/>
        <end position="123"/>
    </location>
</feature>
<feature type="transmembrane region" description="Helical" evidence="6">
    <location>
        <begin position="261"/>
        <end position="281"/>
    </location>
</feature>
<feature type="region of interest" description="Disordered" evidence="5">
    <location>
        <begin position="1"/>
        <end position="23"/>
    </location>
</feature>
<evidence type="ECO:0000256" key="6">
    <source>
        <dbReference type="SAM" id="Phobius"/>
    </source>
</evidence>
<keyword evidence="3 6" id="KW-1133">Transmembrane helix</keyword>
<feature type="transmembrane region" description="Helical" evidence="6">
    <location>
        <begin position="393"/>
        <end position="417"/>
    </location>
</feature>
<evidence type="ECO:0000256" key="2">
    <source>
        <dbReference type="ARBA" id="ARBA00022692"/>
    </source>
</evidence>
<evidence type="ECO:0000256" key="4">
    <source>
        <dbReference type="ARBA" id="ARBA00023136"/>
    </source>
</evidence>
<gene>
    <name evidence="8" type="ORF">INT44_000916</name>
</gene>
<dbReference type="PROSITE" id="PS50850">
    <property type="entry name" value="MFS"/>
    <property type="match status" value="1"/>
</dbReference>
<feature type="transmembrane region" description="Helical" evidence="6">
    <location>
        <begin position="367"/>
        <end position="387"/>
    </location>
</feature>